<keyword evidence="3" id="KW-1185">Reference proteome</keyword>
<keyword evidence="2" id="KW-0378">Hydrolase</keyword>
<dbReference type="AlphaFoldDB" id="A0A7W7DBZ6"/>
<gene>
    <name evidence="2" type="ORF">BJ982_005566</name>
</gene>
<dbReference type="InterPro" id="IPR032466">
    <property type="entry name" value="Metal_Hydrolase"/>
</dbReference>
<dbReference type="SUPFAM" id="SSF51556">
    <property type="entry name" value="Metallo-dependent hydrolases"/>
    <property type="match status" value="1"/>
</dbReference>
<dbReference type="InterPro" id="IPR006680">
    <property type="entry name" value="Amidohydro-rel"/>
</dbReference>
<dbReference type="Pfam" id="PF04909">
    <property type="entry name" value="Amidohydro_2"/>
    <property type="match status" value="1"/>
</dbReference>
<sequence>MEPAGMAGAVPSTLPDPVRQALLAPLVDHHCHGVRGGALSRAAYERLIAGAGAPPAPGTTHFDTPAGTAVRRWCAPVLGLEPHAPPAVYLARRAELGAEEVNRRLLRAAGVVAFLVDADGADTPDQTLSAAEMGRLGGAAADEILRLETVEEEVAREDPAAAAYARLLEERLAARAGGAVALKSAVPGRRGLAVDPARPARAAVVAAAGRRLAAPKEPLDDPVLLRHLLWTAAAVAREHGLPLQIHTGYGAPGDRGRDSGYGGRDPALAAGLAEALHPAGVPLVLLNCHPYHRHAAHLTAVFPHVYLDLAPPGPAAGPACPVGELLDLVPYHKMLFGSHGRGLAETCHLGALHFRRALARALAARLERGEWDAAGAARVARMIGSDNARRVYRL</sequence>
<dbReference type="Proteomes" id="UP000542210">
    <property type="component" value="Unassembled WGS sequence"/>
</dbReference>
<evidence type="ECO:0000313" key="2">
    <source>
        <dbReference type="EMBL" id="MBB4704022.1"/>
    </source>
</evidence>
<dbReference type="RefSeq" id="WP_239122666.1">
    <property type="nucleotide sequence ID" value="NZ_BOOV01000002.1"/>
</dbReference>
<organism evidence="2 3">
    <name type="scientific">Sphaerisporangium siamense</name>
    <dbReference type="NCBI Taxonomy" id="795645"/>
    <lineage>
        <taxon>Bacteria</taxon>
        <taxon>Bacillati</taxon>
        <taxon>Actinomycetota</taxon>
        <taxon>Actinomycetes</taxon>
        <taxon>Streptosporangiales</taxon>
        <taxon>Streptosporangiaceae</taxon>
        <taxon>Sphaerisporangium</taxon>
    </lineage>
</organism>
<evidence type="ECO:0000259" key="1">
    <source>
        <dbReference type="Pfam" id="PF04909"/>
    </source>
</evidence>
<dbReference type="GO" id="GO:0016787">
    <property type="term" value="F:hydrolase activity"/>
    <property type="evidence" value="ECO:0007669"/>
    <property type="project" value="UniProtKB-KW"/>
</dbReference>
<dbReference type="EMBL" id="JACHND010000001">
    <property type="protein sequence ID" value="MBB4704022.1"/>
    <property type="molecule type" value="Genomic_DNA"/>
</dbReference>
<accession>A0A7W7DBZ6</accession>
<dbReference type="Gene3D" id="3.20.20.140">
    <property type="entry name" value="Metal-dependent hydrolases"/>
    <property type="match status" value="1"/>
</dbReference>
<reference evidence="2 3" key="1">
    <citation type="submission" date="2020-08" db="EMBL/GenBank/DDBJ databases">
        <title>Sequencing the genomes of 1000 actinobacteria strains.</title>
        <authorList>
            <person name="Klenk H.-P."/>
        </authorList>
    </citation>
    <scope>NUCLEOTIDE SEQUENCE [LARGE SCALE GENOMIC DNA]</scope>
    <source>
        <strain evidence="2 3">DSM 45784</strain>
    </source>
</reference>
<protein>
    <submittedName>
        <fullName evidence="2">Putative TIM-barrel fold metal-dependent hydrolase</fullName>
    </submittedName>
</protein>
<feature type="domain" description="Amidohydrolase-related" evidence="1">
    <location>
        <begin position="178"/>
        <end position="394"/>
    </location>
</feature>
<proteinExistence type="predicted"/>
<dbReference type="PANTHER" id="PTHR43383:SF2">
    <property type="entry name" value="AMIDOHYDROLASE 2 FAMILY PROTEIN"/>
    <property type="match status" value="1"/>
</dbReference>
<name>A0A7W7DBZ6_9ACTN</name>
<dbReference type="PANTHER" id="PTHR43383">
    <property type="entry name" value="NODULIN 6"/>
    <property type="match status" value="1"/>
</dbReference>
<comment type="caution">
    <text evidence="2">The sequence shown here is derived from an EMBL/GenBank/DDBJ whole genome shotgun (WGS) entry which is preliminary data.</text>
</comment>
<evidence type="ECO:0000313" key="3">
    <source>
        <dbReference type="Proteomes" id="UP000542210"/>
    </source>
</evidence>